<dbReference type="FunFam" id="3.40.50.10480:FF:000001">
    <property type="entry name" value="IMP4, U3 small nucleolar ribonucleoprotein"/>
    <property type="match status" value="1"/>
</dbReference>
<dbReference type="GO" id="GO:0005654">
    <property type="term" value="C:nucleoplasm"/>
    <property type="evidence" value="ECO:0007669"/>
    <property type="project" value="UniProtKB-ARBA"/>
</dbReference>
<reference evidence="3 4" key="1">
    <citation type="submission" date="2020-04" db="EMBL/GenBank/DDBJ databases">
        <title>Perkinsus chesapeaki whole genome sequence.</title>
        <authorList>
            <person name="Bogema D.R."/>
        </authorList>
    </citation>
    <scope>NUCLEOTIDE SEQUENCE [LARGE SCALE GENOMIC DNA]</scope>
    <source>
        <strain evidence="3">ATCC PRA-425</strain>
    </source>
</reference>
<dbReference type="OrthoDB" id="10253204at2759"/>
<name>A0A7J6LW50_PERCH</name>
<comment type="caution">
    <text evidence="3">The sequence shown here is derived from an EMBL/GenBank/DDBJ whole genome shotgun (WGS) entry which is preliminary data.</text>
</comment>
<sequence length="648" mass="71235">MLRRNVRLRKEYLYKKALEEKERTTLDKKRKLREALEQNKAVPTELRGDTKLRTTLDLEDDRTKVQRLAIDDEYQYLGVREPRVLVTTSRNPSSRLGKFVKEVRLLIPNSQRINRGTYVMKDLVDLCRKNDITDMVIVHEHRGQPDGLIVSHLPYGPTAYFGLTDVVLRHDLPEKPPNMPETYPHLIFHDFGGNIGTRVQTILSALFPPSKPDSTRTITFANDGGDCIGFRHHTFEKPTKAMKNRGDVKPEDIKLFEQGPRFNMHLYRLELGTLDMPDVKTEWVLRPHFNKQKSVLAGQAILEDREGIDHQHHRQPSDELMMMADVLVNNNVADDCHIDLGPLFPTQSSSSDGPEMESPLSVPLFPNPNLLDNSGTFVPSLSLVTAPVDNNRLGGSSSTSPRSAGSCSSSGGGGSSPSKTKRAIRNKGKCAYPLGCNKYRQNGTRFCVKHGGVRRCAVAGCPNAAKRGDNSRAVFCIRHGGGKSCRVPGCGVSARGSTGYCYKHRKLAESRPRKDSAASTVSGSSSELSQCDQSSLQLGTIEVPSLALNAGESMDFSDAMVTAAAEAAAAAAAGSAPESPQWSSFANSWNGYPTAGGIPSLAASMNFMDLSDEKWTDFLKPMEPLPELLTNHINPNSSSDATEQLQLF</sequence>
<protein>
    <submittedName>
        <fullName evidence="3">SnoRNA-binding rRNA-processing protein imp4</fullName>
    </submittedName>
</protein>
<dbReference type="PANTHER" id="PTHR22734">
    <property type="entry name" value="U3 SMALL NUCLEOLAR RIBONUCLEOPROTEIN PROTEIN IMP4"/>
    <property type="match status" value="1"/>
</dbReference>
<gene>
    <name evidence="3" type="primary">IMP4</name>
    <name evidence="3" type="ORF">FOL47_005753</name>
</gene>
<dbReference type="SUPFAM" id="SSF52954">
    <property type="entry name" value="Class II aaRS ABD-related"/>
    <property type="match status" value="1"/>
</dbReference>
<dbReference type="PANTHER" id="PTHR22734:SF2">
    <property type="entry name" value="U3 SMALL NUCLEOLAR RIBONUCLEOPROTEIN PROTEIN IMP4"/>
    <property type="match status" value="1"/>
</dbReference>
<dbReference type="GO" id="GO:0042274">
    <property type="term" value="P:ribosomal small subunit biogenesis"/>
    <property type="evidence" value="ECO:0007669"/>
    <property type="project" value="UniProtKB-ARBA"/>
</dbReference>
<evidence type="ECO:0000313" key="3">
    <source>
        <dbReference type="EMBL" id="KAF4663396.1"/>
    </source>
</evidence>
<dbReference type="InterPro" id="IPR044281">
    <property type="entry name" value="IMP4/RPF1"/>
</dbReference>
<accession>A0A7J6LW50</accession>
<dbReference type="AlphaFoldDB" id="A0A7J6LW50"/>
<keyword evidence="4" id="KW-1185">Reference proteome</keyword>
<dbReference type="GO" id="GO:0042134">
    <property type="term" value="F:rRNA primary transcript binding"/>
    <property type="evidence" value="ECO:0007669"/>
    <property type="project" value="InterPro"/>
</dbReference>
<evidence type="ECO:0000259" key="2">
    <source>
        <dbReference type="PROSITE" id="PS50833"/>
    </source>
</evidence>
<dbReference type="GO" id="GO:0034457">
    <property type="term" value="C:Mpp10 complex"/>
    <property type="evidence" value="ECO:0007669"/>
    <property type="project" value="TreeGrafter"/>
</dbReference>
<dbReference type="PROSITE" id="PS50833">
    <property type="entry name" value="BRIX"/>
    <property type="match status" value="1"/>
</dbReference>
<feature type="region of interest" description="Disordered" evidence="1">
    <location>
        <begin position="629"/>
        <end position="648"/>
    </location>
</feature>
<dbReference type="EMBL" id="JAAPAO010000318">
    <property type="protein sequence ID" value="KAF4663396.1"/>
    <property type="molecule type" value="Genomic_DNA"/>
</dbReference>
<organism evidence="3 4">
    <name type="scientific">Perkinsus chesapeaki</name>
    <name type="common">Clam parasite</name>
    <name type="synonym">Perkinsus andrewsi</name>
    <dbReference type="NCBI Taxonomy" id="330153"/>
    <lineage>
        <taxon>Eukaryota</taxon>
        <taxon>Sar</taxon>
        <taxon>Alveolata</taxon>
        <taxon>Perkinsozoa</taxon>
        <taxon>Perkinsea</taxon>
        <taxon>Perkinsida</taxon>
        <taxon>Perkinsidae</taxon>
        <taxon>Perkinsus</taxon>
    </lineage>
</organism>
<feature type="region of interest" description="Disordered" evidence="1">
    <location>
        <begin position="392"/>
        <end position="422"/>
    </location>
</feature>
<feature type="region of interest" description="Disordered" evidence="1">
    <location>
        <begin position="343"/>
        <end position="364"/>
    </location>
</feature>
<dbReference type="Gene3D" id="3.40.50.10480">
    <property type="entry name" value="Probable brix-domain ribosomal biogenesis protein"/>
    <property type="match status" value="1"/>
</dbReference>
<dbReference type="Pfam" id="PF04427">
    <property type="entry name" value="Brix"/>
    <property type="match status" value="1"/>
</dbReference>
<feature type="domain" description="Brix" evidence="2">
    <location>
        <begin position="82"/>
        <end position="275"/>
    </location>
</feature>
<feature type="compositionally biased region" description="Polar residues" evidence="1">
    <location>
        <begin position="631"/>
        <end position="648"/>
    </location>
</feature>
<dbReference type="SMART" id="SM00879">
    <property type="entry name" value="Brix"/>
    <property type="match status" value="1"/>
</dbReference>
<proteinExistence type="predicted"/>
<evidence type="ECO:0000313" key="4">
    <source>
        <dbReference type="Proteomes" id="UP000591131"/>
    </source>
</evidence>
<dbReference type="GO" id="GO:0032040">
    <property type="term" value="C:small-subunit processome"/>
    <property type="evidence" value="ECO:0007669"/>
    <property type="project" value="TreeGrafter"/>
</dbReference>
<feature type="compositionally biased region" description="Low complexity" evidence="1">
    <location>
        <begin position="394"/>
        <end position="409"/>
    </location>
</feature>
<dbReference type="InterPro" id="IPR007109">
    <property type="entry name" value="Brix"/>
</dbReference>
<evidence type="ECO:0000256" key="1">
    <source>
        <dbReference type="SAM" id="MobiDB-lite"/>
    </source>
</evidence>
<dbReference type="GO" id="GO:0006364">
    <property type="term" value="P:rRNA processing"/>
    <property type="evidence" value="ECO:0007669"/>
    <property type="project" value="InterPro"/>
</dbReference>
<dbReference type="Proteomes" id="UP000591131">
    <property type="component" value="Unassembled WGS sequence"/>
</dbReference>
<dbReference type="GO" id="GO:0030515">
    <property type="term" value="F:snoRNA binding"/>
    <property type="evidence" value="ECO:0007669"/>
    <property type="project" value="TreeGrafter"/>
</dbReference>